<dbReference type="EnsemblMetazoa" id="XM_022808741">
    <property type="protein sequence ID" value="XP_022664476"/>
    <property type="gene ID" value="LOC111251764"/>
</dbReference>
<feature type="compositionally biased region" description="Basic and acidic residues" evidence="2">
    <location>
        <begin position="157"/>
        <end position="166"/>
    </location>
</feature>
<dbReference type="EnsemblMetazoa" id="XM_022808740">
    <property type="protein sequence ID" value="XP_022664475"/>
    <property type="gene ID" value="LOC111251764"/>
</dbReference>
<evidence type="ECO:0000313" key="5">
    <source>
        <dbReference type="Proteomes" id="UP000594260"/>
    </source>
</evidence>
<evidence type="ECO:0000256" key="3">
    <source>
        <dbReference type="SAM" id="Phobius"/>
    </source>
</evidence>
<reference evidence="4" key="1">
    <citation type="submission" date="2021-01" db="UniProtKB">
        <authorList>
            <consortium name="EnsemblMetazoa"/>
        </authorList>
    </citation>
    <scope>IDENTIFICATION</scope>
</reference>
<dbReference type="RefSeq" id="XP_022664471.1">
    <property type="nucleotide sequence ID" value="XM_022808736.1"/>
</dbReference>
<evidence type="ECO:0000256" key="1">
    <source>
        <dbReference type="SAM" id="Coils"/>
    </source>
</evidence>
<dbReference type="EnsemblMetazoa" id="XM_022808735">
    <property type="protein sequence ID" value="XP_022664470"/>
    <property type="gene ID" value="LOC111251764"/>
</dbReference>
<dbReference type="RefSeq" id="XP_022664473.1">
    <property type="nucleotide sequence ID" value="XM_022808738.1"/>
</dbReference>
<dbReference type="GeneID" id="111251764"/>
<keyword evidence="3" id="KW-1133">Transmembrane helix</keyword>
<accession>A0A7M7KBP3</accession>
<proteinExistence type="predicted"/>
<keyword evidence="5" id="KW-1185">Reference proteome</keyword>
<dbReference type="RefSeq" id="XP_022664470.1">
    <property type="nucleotide sequence ID" value="XM_022808735.1"/>
</dbReference>
<dbReference type="KEGG" id="vde:111251764"/>
<dbReference type="OrthoDB" id="10497546at2759"/>
<dbReference type="EnsemblMetazoa" id="XM_022808737">
    <property type="protein sequence ID" value="XP_022664472"/>
    <property type="gene ID" value="LOC111251764"/>
</dbReference>
<feature type="coiled-coil region" evidence="1">
    <location>
        <begin position="48"/>
        <end position="103"/>
    </location>
</feature>
<dbReference type="RefSeq" id="XP_022664469.1">
    <property type="nucleotide sequence ID" value="XM_022808734.1"/>
</dbReference>
<evidence type="ECO:0000256" key="2">
    <source>
        <dbReference type="SAM" id="MobiDB-lite"/>
    </source>
</evidence>
<dbReference type="PROSITE" id="PS51257">
    <property type="entry name" value="PROKAR_LIPOPROTEIN"/>
    <property type="match status" value="1"/>
</dbReference>
<dbReference type="EnsemblMetazoa" id="XM_022808738">
    <property type="protein sequence ID" value="XP_022664473"/>
    <property type="gene ID" value="LOC111251764"/>
</dbReference>
<dbReference type="EnsemblMetazoa" id="XM_022808736">
    <property type="protein sequence ID" value="XP_022664471"/>
    <property type="gene ID" value="LOC111251764"/>
</dbReference>
<dbReference type="InParanoid" id="A0A7M7KBP3"/>
<feature type="region of interest" description="Disordered" evidence="2">
    <location>
        <begin position="144"/>
        <end position="166"/>
    </location>
</feature>
<organism evidence="4 5">
    <name type="scientific">Varroa destructor</name>
    <name type="common">Honeybee mite</name>
    <dbReference type="NCBI Taxonomy" id="109461"/>
    <lineage>
        <taxon>Eukaryota</taxon>
        <taxon>Metazoa</taxon>
        <taxon>Ecdysozoa</taxon>
        <taxon>Arthropoda</taxon>
        <taxon>Chelicerata</taxon>
        <taxon>Arachnida</taxon>
        <taxon>Acari</taxon>
        <taxon>Parasitiformes</taxon>
        <taxon>Mesostigmata</taxon>
        <taxon>Gamasina</taxon>
        <taxon>Dermanyssoidea</taxon>
        <taxon>Varroidae</taxon>
        <taxon>Varroa</taxon>
    </lineage>
</organism>
<feature type="transmembrane region" description="Helical" evidence="3">
    <location>
        <begin position="21"/>
        <end position="42"/>
    </location>
</feature>
<dbReference type="RefSeq" id="XP_022664476.1">
    <property type="nucleotide sequence ID" value="XM_022808741.1"/>
</dbReference>
<keyword evidence="3" id="KW-0472">Membrane</keyword>
<dbReference type="OMA" id="PFSTAYC"/>
<evidence type="ECO:0000313" key="4">
    <source>
        <dbReference type="EnsemblMetazoa" id="XP_022664471"/>
    </source>
</evidence>
<keyword evidence="1" id="KW-0175">Coiled coil</keyword>
<sequence length="166" mass="19060">MMLHLPKSARYPAGSRGSGSRLPPVALAGMAIAACLAIVVYWHQVSEYRALEERYRELQEKFRLFVEKKEALQRQYNDLQNVSQDASRKIKDTKERLTTCEKERETLDTTLREKQWQLDAAAAKATVAVGSLPFAQPNSALLKQQQQQQQHPNQLQHMDDTRVKRL</sequence>
<protein>
    <submittedName>
        <fullName evidence="4">Uncharacterized protein</fullName>
    </submittedName>
</protein>
<dbReference type="RefSeq" id="XP_022664475.1">
    <property type="nucleotide sequence ID" value="XM_022808740.1"/>
</dbReference>
<dbReference type="Proteomes" id="UP000594260">
    <property type="component" value="Unplaced"/>
</dbReference>
<dbReference type="AlphaFoldDB" id="A0A7M7KBP3"/>
<dbReference type="RefSeq" id="XP_022664472.1">
    <property type="nucleotide sequence ID" value="XM_022808737.1"/>
</dbReference>
<dbReference type="EnsemblMetazoa" id="XM_022808734">
    <property type="protein sequence ID" value="XP_022664469"/>
    <property type="gene ID" value="LOC111251764"/>
</dbReference>
<keyword evidence="3" id="KW-0812">Transmembrane</keyword>
<name>A0A7M7KBP3_VARDE</name>